<proteinExistence type="predicted"/>
<reference evidence="1 2" key="1">
    <citation type="journal article" date="2022" name="Allergy">
        <title>Genome assembly and annotation of Periplaneta americana reveal a comprehensive cockroach allergen profile.</title>
        <authorList>
            <person name="Wang L."/>
            <person name="Xiong Q."/>
            <person name="Saelim N."/>
            <person name="Wang L."/>
            <person name="Nong W."/>
            <person name="Wan A.T."/>
            <person name="Shi M."/>
            <person name="Liu X."/>
            <person name="Cao Q."/>
            <person name="Hui J.H.L."/>
            <person name="Sookrung N."/>
            <person name="Leung T.F."/>
            <person name="Tungtrongchitr A."/>
            <person name="Tsui S.K.W."/>
        </authorList>
    </citation>
    <scope>NUCLEOTIDE SEQUENCE [LARGE SCALE GENOMIC DNA]</scope>
    <source>
        <strain evidence="1">PWHHKU_190912</strain>
    </source>
</reference>
<keyword evidence="2" id="KW-1185">Reference proteome</keyword>
<accession>A0ABQ8S6M8</accession>
<sequence>MSKSKCICAFVVYQSELCIFGALYFEQFEEVERLFLEYNTKLGQLTEGLMNPQLVFFSDEAWFHLTGHQNTRYWHSENPHRAKEILFMTGVEFGVLLAQDE</sequence>
<protein>
    <recommendedName>
        <fullName evidence="3">Per a allergen</fullName>
    </recommendedName>
</protein>
<dbReference type="EMBL" id="JAJSOF020000033">
    <property type="protein sequence ID" value="KAJ4429688.1"/>
    <property type="molecule type" value="Genomic_DNA"/>
</dbReference>
<evidence type="ECO:0000313" key="1">
    <source>
        <dbReference type="EMBL" id="KAJ4429688.1"/>
    </source>
</evidence>
<comment type="caution">
    <text evidence="1">The sequence shown here is derived from an EMBL/GenBank/DDBJ whole genome shotgun (WGS) entry which is preliminary data.</text>
</comment>
<name>A0ABQ8S6M8_PERAM</name>
<dbReference type="Proteomes" id="UP001148838">
    <property type="component" value="Unassembled WGS sequence"/>
</dbReference>
<evidence type="ECO:0008006" key="3">
    <source>
        <dbReference type="Google" id="ProtNLM"/>
    </source>
</evidence>
<gene>
    <name evidence="1" type="ORF">ANN_21889</name>
</gene>
<evidence type="ECO:0000313" key="2">
    <source>
        <dbReference type="Proteomes" id="UP001148838"/>
    </source>
</evidence>
<organism evidence="1 2">
    <name type="scientific">Periplaneta americana</name>
    <name type="common">American cockroach</name>
    <name type="synonym">Blatta americana</name>
    <dbReference type="NCBI Taxonomy" id="6978"/>
    <lineage>
        <taxon>Eukaryota</taxon>
        <taxon>Metazoa</taxon>
        <taxon>Ecdysozoa</taxon>
        <taxon>Arthropoda</taxon>
        <taxon>Hexapoda</taxon>
        <taxon>Insecta</taxon>
        <taxon>Pterygota</taxon>
        <taxon>Neoptera</taxon>
        <taxon>Polyneoptera</taxon>
        <taxon>Dictyoptera</taxon>
        <taxon>Blattodea</taxon>
        <taxon>Blattoidea</taxon>
        <taxon>Blattidae</taxon>
        <taxon>Blattinae</taxon>
        <taxon>Periplaneta</taxon>
    </lineage>
</organism>